<dbReference type="SUPFAM" id="SSF55144">
    <property type="entry name" value="LigT-like"/>
    <property type="match status" value="1"/>
</dbReference>
<dbReference type="Proteomes" id="UP001239397">
    <property type="component" value="Chromosome"/>
</dbReference>
<dbReference type="NCBIfam" id="TIGR02258">
    <property type="entry name" value="2_5_ligase"/>
    <property type="match status" value="1"/>
</dbReference>
<dbReference type="RefSeq" id="WP_285998220.1">
    <property type="nucleotide sequence ID" value="NZ_CP127295.1"/>
</dbReference>
<dbReference type="InterPro" id="IPR009097">
    <property type="entry name" value="Cyclic_Pdiesterase"/>
</dbReference>
<dbReference type="GO" id="GO:0004113">
    <property type="term" value="F:2',3'-cyclic-nucleotide 3'-phosphodiesterase activity"/>
    <property type="evidence" value="ECO:0007669"/>
    <property type="project" value="InterPro"/>
</dbReference>
<comment type="similarity">
    <text evidence="2">Belongs to the 2H phosphoesterase superfamily. ThpR family.</text>
</comment>
<comment type="catalytic activity">
    <reaction evidence="2">
        <text>a 3'-end 2',3'-cyclophospho-ribonucleotide-RNA + H2O = a 3'-end 2'-phospho-ribonucleotide-RNA + H(+)</text>
        <dbReference type="Rhea" id="RHEA:11828"/>
        <dbReference type="Rhea" id="RHEA-COMP:10464"/>
        <dbReference type="Rhea" id="RHEA-COMP:17353"/>
        <dbReference type="ChEBI" id="CHEBI:15377"/>
        <dbReference type="ChEBI" id="CHEBI:15378"/>
        <dbReference type="ChEBI" id="CHEBI:83064"/>
        <dbReference type="ChEBI" id="CHEBI:173113"/>
        <dbReference type="EC" id="3.1.4.58"/>
    </reaction>
</comment>
<organism evidence="3 4">
    <name type="scientific">Amycolatopsis mongoliensis</name>
    <dbReference type="NCBI Taxonomy" id="715475"/>
    <lineage>
        <taxon>Bacteria</taxon>
        <taxon>Bacillati</taxon>
        <taxon>Actinomycetota</taxon>
        <taxon>Actinomycetes</taxon>
        <taxon>Pseudonocardiales</taxon>
        <taxon>Pseudonocardiaceae</taxon>
        <taxon>Amycolatopsis</taxon>
    </lineage>
</organism>
<gene>
    <name evidence="3" type="primary">thpR</name>
    <name evidence="3" type="ORF">QRX60_48535</name>
</gene>
<dbReference type="EC" id="3.1.4.58" evidence="2"/>
<dbReference type="HAMAP" id="MF_01940">
    <property type="entry name" value="RNA_CPDase"/>
    <property type="match status" value="1"/>
</dbReference>
<evidence type="ECO:0000256" key="1">
    <source>
        <dbReference type="ARBA" id="ARBA00022801"/>
    </source>
</evidence>
<dbReference type="InterPro" id="IPR004175">
    <property type="entry name" value="RNA_CPDase"/>
</dbReference>
<proteinExistence type="inferred from homology"/>
<sequence length="170" mass="18429">MPVLFSALVPPDDVVEAVTGALGALGEPGDGLRWEPPERWHVTLAYYGADDLDTRAAWLAERLAGRAGADVRLEKAATFPGVLWLTAAGRELTPLAHAAGAGAEARPYVPHLTLARFPREEPGLAGRWTKALSGFRSRRWTATRVVLMTSEREPGGRCYRVARAFELGRA</sequence>
<evidence type="ECO:0000313" key="4">
    <source>
        <dbReference type="Proteomes" id="UP001239397"/>
    </source>
</evidence>
<keyword evidence="1 2" id="KW-0378">Hydrolase</keyword>
<dbReference type="PANTHER" id="PTHR35561">
    <property type="entry name" value="RNA 2',3'-CYCLIC PHOSPHODIESTERASE"/>
    <property type="match status" value="1"/>
</dbReference>
<dbReference type="Pfam" id="PF13563">
    <property type="entry name" value="2_5_RNA_ligase2"/>
    <property type="match status" value="1"/>
</dbReference>
<dbReference type="KEGG" id="amog:QRX60_48535"/>
<feature type="active site" description="Proton donor" evidence="2">
    <location>
        <position position="41"/>
    </location>
</feature>
<dbReference type="Gene3D" id="3.90.1140.10">
    <property type="entry name" value="Cyclic phosphodiesterase"/>
    <property type="match status" value="1"/>
</dbReference>
<keyword evidence="4" id="KW-1185">Reference proteome</keyword>
<dbReference type="PANTHER" id="PTHR35561:SF1">
    <property type="entry name" value="RNA 2',3'-CYCLIC PHOSPHODIESTERASE"/>
    <property type="match status" value="1"/>
</dbReference>
<name>A0A9Y2JQR0_9PSEU</name>
<dbReference type="EMBL" id="CP127295">
    <property type="protein sequence ID" value="WIY01777.1"/>
    <property type="molecule type" value="Genomic_DNA"/>
</dbReference>
<accession>A0A9Y2JQR0</accession>
<feature type="short sequence motif" description="HXTX 1" evidence="2">
    <location>
        <begin position="41"/>
        <end position="44"/>
    </location>
</feature>
<reference evidence="3 4" key="1">
    <citation type="submission" date="2023-06" db="EMBL/GenBank/DDBJ databases">
        <authorList>
            <person name="Oyuntsetseg B."/>
            <person name="Kim S.B."/>
        </authorList>
    </citation>
    <scope>NUCLEOTIDE SEQUENCE [LARGE SCALE GENOMIC DNA]</scope>
    <source>
        <strain evidence="3 4">4-36</strain>
    </source>
</reference>
<feature type="active site" description="Proton acceptor" evidence="2">
    <location>
        <position position="111"/>
    </location>
</feature>
<feature type="short sequence motif" description="HXTX 2" evidence="2">
    <location>
        <begin position="111"/>
        <end position="114"/>
    </location>
</feature>
<dbReference type="AlphaFoldDB" id="A0A9Y2JQR0"/>
<evidence type="ECO:0000313" key="3">
    <source>
        <dbReference type="EMBL" id="WIY01777.1"/>
    </source>
</evidence>
<evidence type="ECO:0000256" key="2">
    <source>
        <dbReference type="HAMAP-Rule" id="MF_01940"/>
    </source>
</evidence>
<dbReference type="GO" id="GO:0008664">
    <property type="term" value="F:RNA 2',3'-cyclic 3'-phosphodiesterase activity"/>
    <property type="evidence" value="ECO:0007669"/>
    <property type="project" value="UniProtKB-EC"/>
</dbReference>
<comment type="function">
    <text evidence="2">Hydrolyzes RNA 2',3'-cyclic phosphodiester to an RNA 2'-phosphomonoester.</text>
</comment>
<protein>
    <recommendedName>
        <fullName evidence="2">RNA 2',3'-cyclic phosphodiesterase</fullName>
        <shortName evidence="2">RNA 2',3'-CPDase</shortName>
        <ecNumber evidence="2">3.1.4.58</ecNumber>
    </recommendedName>
</protein>